<dbReference type="EMBL" id="CP123443">
    <property type="protein sequence ID" value="WGK69504.1"/>
    <property type="molecule type" value="Genomic_DNA"/>
</dbReference>
<organism evidence="2 3">
    <name type="scientific">Candidatus Haliotispira prima</name>
    <dbReference type="NCBI Taxonomy" id="3034016"/>
    <lineage>
        <taxon>Bacteria</taxon>
        <taxon>Pseudomonadati</taxon>
        <taxon>Spirochaetota</taxon>
        <taxon>Spirochaetia</taxon>
        <taxon>Spirochaetales</taxon>
        <taxon>Spirochaetaceae</taxon>
        <taxon>Candidatus Haliotispira</taxon>
    </lineage>
</organism>
<reference evidence="2 3" key="1">
    <citation type="submission" date="2023-04" db="EMBL/GenBank/DDBJ databases">
        <title>Spirochaete genome identified in red abalone sample constitutes a novel genus.</title>
        <authorList>
            <person name="Sharma S.P."/>
            <person name="Purcell C.M."/>
            <person name="Hyde J.R."/>
            <person name="Severin A.J."/>
        </authorList>
    </citation>
    <scope>NUCLEOTIDE SEQUENCE [LARGE SCALE GENOMIC DNA]</scope>
    <source>
        <strain evidence="2 3">SP-2023</strain>
    </source>
</reference>
<feature type="region of interest" description="Disordered" evidence="1">
    <location>
        <begin position="1"/>
        <end position="53"/>
    </location>
</feature>
<evidence type="ECO:0000313" key="3">
    <source>
        <dbReference type="Proteomes" id="UP001228690"/>
    </source>
</evidence>
<gene>
    <name evidence="2" type="ORF">P0082_01190</name>
</gene>
<sequence length="53" mass="5964">MSRNGNKNEDSNGDFSIGHRATLESWQKAKEALARMKAETNKNPNSNDDRNSK</sequence>
<accession>A0ABY8ML19</accession>
<evidence type="ECO:0000256" key="1">
    <source>
        <dbReference type="SAM" id="MobiDB-lite"/>
    </source>
</evidence>
<proteinExistence type="predicted"/>
<keyword evidence="3" id="KW-1185">Reference proteome</keyword>
<dbReference type="Proteomes" id="UP001228690">
    <property type="component" value="Chromosome"/>
</dbReference>
<feature type="compositionally biased region" description="Basic and acidic residues" evidence="1">
    <location>
        <begin position="1"/>
        <end position="10"/>
    </location>
</feature>
<protein>
    <submittedName>
        <fullName evidence="2">Uncharacterized protein</fullName>
    </submittedName>
</protein>
<name>A0ABY8ML19_9SPIO</name>
<feature type="compositionally biased region" description="Basic and acidic residues" evidence="1">
    <location>
        <begin position="27"/>
        <end position="40"/>
    </location>
</feature>
<dbReference type="RefSeq" id="WP_326927687.1">
    <property type="nucleotide sequence ID" value="NZ_CP123443.1"/>
</dbReference>
<evidence type="ECO:0000313" key="2">
    <source>
        <dbReference type="EMBL" id="WGK69504.1"/>
    </source>
</evidence>